<keyword evidence="3 9" id="KW-0812">Transmembrane</keyword>
<feature type="domain" description="Lipase maturation factor 1/2 C-terminal" evidence="11">
    <location>
        <begin position="388"/>
        <end position="547"/>
    </location>
</feature>
<feature type="domain" description="Lipase maturation factor 1/2 N-terminal" evidence="10">
    <location>
        <begin position="163"/>
        <end position="327"/>
    </location>
</feature>
<feature type="transmembrane region" description="Helical" evidence="9">
    <location>
        <begin position="51"/>
        <end position="72"/>
    </location>
</feature>
<keyword evidence="6 9" id="KW-0472">Membrane</keyword>
<dbReference type="Pfam" id="PF25179">
    <property type="entry name" value="LMF1_C"/>
    <property type="match status" value="1"/>
</dbReference>
<dbReference type="EMBL" id="CAUJNA010003348">
    <property type="protein sequence ID" value="CAJ1399788.1"/>
    <property type="molecule type" value="Genomic_DNA"/>
</dbReference>
<dbReference type="InterPro" id="IPR009613">
    <property type="entry name" value="LMF"/>
</dbReference>
<evidence type="ECO:0000313" key="12">
    <source>
        <dbReference type="EMBL" id="CAJ1399788.1"/>
    </source>
</evidence>
<comment type="subcellular location">
    <subcellularLocation>
        <location evidence="1">Endoplasmic reticulum membrane</location>
        <topology evidence="1">Multi-pass membrane protein</topology>
    </subcellularLocation>
</comment>
<name>A0AA36NF29_9DINO</name>
<organism evidence="12 13">
    <name type="scientific">Effrenium voratum</name>
    <dbReference type="NCBI Taxonomy" id="2562239"/>
    <lineage>
        <taxon>Eukaryota</taxon>
        <taxon>Sar</taxon>
        <taxon>Alveolata</taxon>
        <taxon>Dinophyceae</taxon>
        <taxon>Suessiales</taxon>
        <taxon>Symbiodiniaceae</taxon>
        <taxon>Effrenium</taxon>
    </lineage>
</organism>
<keyword evidence="4" id="KW-0256">Endoplasmic reticulum</keyword>
<evidence type="ECO:0000259" key="10">
    <source>
        <dbReference type="Pfam" id="PF06762"/>
    </source>
</evidence>
<dbReference type="Proteomes" id="UP001178507">
    <property type="component" value="Unassembled WGS sequence"/>
</dbReference>
<sequence>MLLPVGRPCAEAFARPLGPLLRASAPSRTAPARAPRQAPWARLQAAPCARLLCLLVLWSAALGLGRSFLFTSSLVSRLMLGVFGLIFASLARQADGLMGVHGISPLRRTKFFGRPGRLAKICSLVALAGACLPCGRWGGGFAAVALLALSQVYRVFLKAEFLRFQWDTLAVEAGFWAALAALPPVIGAASASARICGALCMHSLQQLGFKLMWGSCLCKLMSGCPEWSSGRAMQHHHRTTCLPKPMARRLHLLSVRSLRISAIQGLMTLWVEGPLSLLALLGWPFGRAVCAVLWCGLMLGIAVSGNYGFFNILTCVIALALLDDTQLGQATATPLWQFGMMDVPLLTLTAGAWLLYTAATWAALFEICGAQAPSWCASAERWLKHRRLANRYGLFARMTTTRDEVVIRELHELPEELGEQAARDGLARKEGKKFWVELALPYKPGPLNRKPPSLWTHMPRLDWQLWFVSLAWARGQKPAWFRRFLKLLRDRQPEVVALVEHKAQHPVQSYVLRRAPERVRVTLEDYEYSNTSESGEWECGRWWCRRSSPNMPREDPWNIFERMLR</sequence>
<evidence type="ECO:0000256" key="1">
    <source>
        <dbReference type="ARBA" id="ARBA00004477"/>
    </source>
</evidence>
<feature type="transmembrane region" description="Helical" evidence="9">
    <location>
        <begin position="78"/>
        <end position="100"/>
    </location>
</feature>
<keyword evidence="7" id="KW-0325">Glycoprotein</keyword>
<feature type="transmembrane region" description="Helical" evidence="9">
    <location>
        <begin position="266"/>
        <end position="285"/>
    </location>
</feature>
<dbReference type="GO" id="GO:0005789">
    <property type="term" value="C:endoplasmic reticulum membrane"/>
    <property type="evidence" value="ECO:0007669"/>
    <property type="project" value="UniProtKB-SubCell"/>
</dbReference>
<comment type="caution">
    <text evidence="12">The sequence shown here is derived from an EMBL/GenBank/DDBJ whole genome shotgun (WGS) entry which is preliminary data.</text>
</comment>
<accession>A0AA36NF29</accession>
<dbReference type="Pfam" id="PF06762">
    <property type="entry name" value="LMF1"/>
    <property type="match status" value="1"/>
</dbReference>
<evidence type="ECO:0000313" key="13">
    <source>
        <dbReference type="Proteomes" id="UP001178507"/>
    </source>
</evidence>
<proteinExistence type="inferred from homology"/>
<dbReference type="InterPro" id="IPR057434">
    <property type="entry name" value="LMF1/2_N"/>
</dbReference>
<feature type="transmembrane region" description="Helical" evidence="9">
    <location>
        <begin position="291"/>
        <end position="322"/>
    </location>
</feature>
<evidence type="ECO:0000256" key="8">
    <source>
        <dbReference type="ARBA" id="ARBA00040643"/>
    </source>
</evidence>
<dbReference type="InterPro" id="IPR057433">
    <property type="entry name" value="LMF1/2_C"/>
</dbReference>
<evidence type="ECO:0000256" key="7">
    <source>
        <dbReference type="ARBA" id="ARBA00023180"/>
    </source>
</evidence>
<dbReference type="GO" id="GO:0051604">
    <property type="term" value="P:protein maturation"/>
    <property type="evidence" value="ECO:0007669"/>
    <property type="project" value="InterPro"/>
</dbReference>
<evidence type="ECO:0000259" key="11">
    <source>
        <dbReference type="Pfam" id="PF25179"/>
    </source>
</evidence>
<evidence type="ECO:0000256" key="9">
    <source>
        <dbReference type="SAM" id="Phobius"/>
    </source>
</evidence>
<keyword evidence="13" id="KW-1185">Reference proteome</keyword>
<evidence type="ECO:0000256" key="2">
    <source>
        <dbReference type="ARBA" id="ARBA00005512"/>
    </source>
</evidence>
<comment type="similarity">
    <text evidence="2">Belongs to the lipase maturation factor family.</text>
</comment>
<feature type="transmembrane region" description="Helical" evidence="9">
    <location>
        <begin position="343"/>
        <end position="364"/>
    </location>
</feature>
<keyword evidence="5 9" id="KW-1133">Transmembrane helix</keyword>
<dbReference type="AlphaFoldDB" id="A0AA36NF29"/>
<protein>
    <recommendedName>
        <fullName evidence="8">Lipase maturation factor 2</fullName>
    </recommendedName>
</protein>
<evidence type="ECO:0000256" key="5">
    <source>
        <dbReference type="ARBA" id="ARBA00022989"/>
    </source>
</evidence>
<dbReference type="PANTHER" id="PTHR14463">
    <property type="entry name" value="LIPASE MATURATION FACTOR"/>
    <property type="match status" value="1"/>
</dbReference>
<feature type="transmembrane region" description="Helical" evidence="9">
    <location>
        <begin position="173"/>
        <end position="193"/>
    </location>
</feature>
<evidence type="ECO:0000256" key="3">
    <source>
        <dbReference type="ARBA" id="ARBA00022692"/>
    </source>
</evidence>
<dbReference type="PANTHER" id="PTHR14463:SF5">
    <property type="entry name" value="LIPASE MATURATION FACTOR 2"/>
    <property type="match status" value="1"/>
</dbReference>
<evidence type="ECO:0000256" key="6">
    <source>
        <dbReference type="ARBA" id="ARBA00023136"/>
    </source>
</evidence>
<gene>
    <name evidence="12" type="ORF">EVOR1521_LOCUS23261</name>
</gene>
<evidence type="ECO:0000256" key="4">
    <source>
        <dbReference type="ARBA" id="ARBA00022824"/>
    </source>
</evidence>
<feature type="transmembrane region" description="Helical" evidence="9">
    <location>
        <begin position="121"/>
        <end position="153"/>
    </location>
</feature>
<reference evidence="12" key="1">
    <citation type="submission" date="2023-08" db="EMBL/GenBank/DDBJ databases">
        <authorList>
            <person name="Chen Y."/>
            <person name="Shah S."/>
            <person name="Dougan E. K."/>
            <person name="Thang M."/>
            <person name="Chan C."/>
        </authorList>
    </citation>
    <scope>NUCLEOTIDE SEQUENCE</scope>
</reference>